<proteinExistence type="inferred from homology"/>
<evidence type="ECO:0000313" key="5">
    <source>
        <dbReference type="Proteomes" id="UP000075881"/>
    </source>
</evidence>
<accession>A0A182KF86</accession>
<comment type="similarity">
    <text evidence="1">Belongs to the short-chain dehydrogenases/reductases (SDR) family.</text>
</comment>
<dbReference type="PRINTS" id="PR00081">
    <property type="entry name" value="GDHRDH"/>
</dbReference>
<feature type="region of interest" description="Disordered" evidence="3">
    <location>
        <begin position="1"/>
        <end position="21"/>
    </location>
</feature>
<evidence type="ECO:0000256" key="2">
    <source>
        <dbReference type="ARBA" id="ARBA00023002"/>
    </source>
</evidence>
<dbReference type="STRING" id="43041.A0A182KF86"/>
<reference evidence="4" key="2">
    <citation type="submission" date="2020-05" db="UniProtKB">
        <authorList>
            <consortium name="EnsemblMetazoa"/>
        </authorList>
    </citation>
    <scope>IDENTIFICATION</scope>
    <source>
        <strain evidence="4">ACHKN1017</strain>
    </source>
</reference>
<organism evidence="4 5">
    <name type="scientific">Anopheles christyi</name>
    <dbReference type="NCBI Taxonomy" id="43041"/>
    <lineage>
        <taxon>Eukaryota</taxon>
        <taxon>Metazoa</taxon>
        <taxon>Ecdysozoa</taxon>
        <taxon>Arthropoda</taxon>
        <taxon>Hexapoda</taxon>
        <taxon>Insecta</taxon>
        <taxon>Pterygota</taxon>
        <taxon>Neoptera</taxon>
        <taxon>Endopterygota</taxon>
        <taxon>Diptera</taxon>
        <taxon>Nematocera</taxon>
        <taxon>Culicoidea</taxon>
        <taxon>Culicidae</taxon>
        <taxon>Anophelinae</taxon>
        <taxon>Anopheles</taxon>
    </lineage>
</organism>
<protein>
    <recommendedName>
        <fullName evidence="6">Ketoreductase (KR) domain-containing protein</fullName>
    </recommendedName>
</protein>
<reference evidence="5" key="1">
    <citation type="submission" date="2013-03" db="EMBL/GenBank/DDBJ databases">
        <title>The Genome Sequence of Anopheles christyi ACHKN1017.</title>
        <authorList>
            <consortium name="The Broad Institute Genomics Platform"/>
            <person name="Neafsey D.E."/>
            <person name="Besansky N."/>
            <person name="Walker B."/>
            <person name="Young S.K."/>
            <person name="Zeng Q."/>
            <person name="Gargeya S."/>
            <person name="Fitzgerald M."/>
            <person name="Haas B."/>
            <person name="Abouelleil A."/>
            <person name="Allen A.W."/>
            <person name="Alvarado L."/>
            <person name="Arachchi H.M."/>
            <person name="Berlin A.M."/>
            <person name="Chapman S.B."/>
            <person name="Gainer-Dewar J."/>
            <person name="Goldberg J."/>
            <person name="Griggs A."/>
            <person name="Gujja S."/>
            <person name="Hansen M."/>
            <person name="Howarth C."/>
            <person name="Imamovic A."/>
            <person name="Ireland A."/>
            <person name="Larimer J."/>
            <person name="McCowan C."/>
            <person name="Murphy C."/>
            <person name="Pearson M."/>
            <person name="Poon T.W."/>
            <person name="Priest M."/>
            <person name="Roberts A."/>
            <person name="Saif S."/>
            <person name="Shea T."/>
            <person name="Sisk P."/>
            <person name="Sykes S."/>
            <person name="Wortman J."/>
            <person name="Nusbaum C."/>
            <person name="Birren B."/>
        </authorList>
    </citation>
    <scope>NUCLEOTIDE SEQUENCE [LARGE SCALE GENOMIC DNA]</scope>
    <source>
        <strain evidence="5">ACHKN1017</strain>
    </source>
</reference>
<keyword evidence="5" id="KW-1185">Reference proteome</keyword>
<name>A0A182KF86_9DIPT</name>
<evidence type="ECO:0000256" key="1">
    <source>
        <dbReference type="ARBA" id="ARBA00006484"/>
    </source>
</evidence>
<dbReference type="SUPFAM" id="SSF51735">
    <property type="entry name" value="NAD(P)-binding Rossmann-fold domains"/>
    <property type="match status" value="1"/>
</dbReference>
<dbReference type="Pfam" id="PF00106">
    <property type="entry name" value="adh_short"/>
    <property type="match status" value="1"/>
</dbReference>
<dbReference type="Gene3D" id="3.40.50.720">
    <property type="entry name" value="NAD(P)-binding Rossmann-like Domain"/>
    <property type="match status" value="2"/>
</dbReference>
<dbReference type="PANTHER" id="PTHR43115:SF4">
    <property type="entry name" value="DEHYDROGENASE_REDUCTASE SDR FAMILY MEMBER 11"/>
    <property type="match status" value="1"/>
</dbReference>
<dbReference type="Proteomes" id="UP000075881">
    <property type="component" value="Unassembled WGS sequence"/>
</dbReference>
<keyword evidence="2" id="KW-0560">Oxidoreductase</keyword>
<dbReference type="InterPro" id="IPR036291">
    <property type="entry name" value="NAD(P)-bd_dom_sf"/>
</dbReference>
<dbReference type="GO" id="GO:0016491">
    <property type="term" value="F:oxidoreductase activity"/>
    <property type="evidence" value="ECO:0007669"/>
    <property type="project" value="UniProtKB-KW"/>
</dbReference>
<sequence length="170" mass="18162">MAANGSNGNNDSNENAPATPAPSVRLDIADRMKRWHGKVAVVTGASGAIGGAIAIELVKAGMIVCALSRRRDKVEKLRVSLFDVAGTLNYVECDITVEDDIKEAVKSMKARDVKGHIINVNSIFGHKVHQAVPGTRPLNGMYPASKYAITAITECIRQELVYLGTGCKVT</sequence>
<evidence type="ECO:0000256" key="3">
    <source>
        <dbReference type="SAM" id="MobiDB-lite"/>
    </source>
</evidence>
<dbReference type="InterPro" id="IPR002347">
    <property type="entry name" value="SDR_fam"/>
</dbReference>
<dbReference type="AlphaFoldDB" id="A0A182KF86"/>
<evidence type="ECO:0008006" key="6">
    <source>
        <dbReference type="Google" id="ProtNLM"/>
    </source>
</evidence>
<evidence type="ECO:0000313" key="4">
    <source>
        <dbReference type="EnsemblMetazoa" id="ACHR009424-PA"/>
    </source>
</evidence>
<dbReference type="EnsemblMetazoa" id="ACHR009424-RA">
    <property type="protein sequence ID" value="ACHR009424-PA"/>
    <property type="gene ID" value="ACHR009424"/>
</dbReference>
<dbReference type="VEuPathDB" id="VectorBase:ACHR009424"/>
<feature type="compositionally biased region" description="Low complexity" evidence="3">
    <location>
        <begin position="1"/>
        <end position="18"/>
    </location>
</feature>
<dbReference type="PANTHER" id="PTHR43115">
    <property type="entry name" value="DEHYDROGENASE/REDUCTASE SDR FAMILY MEMBER 11"/>
    <property type="match status" value="1"/>
</dbReference>